<dbReference type="OrthoDB" id="3065666at2759"/>
<keyword evidence="2" id="KW-1185">Reference proteome</keyword>
<protein>
    <recommendedName>
        <fullName evidence="3">F-box domain-containing protein</fullName>
    </recommendedName>
</protein>
<dbReference type="Proteomes" id="UP000541558">
    <property type="component" value="Unassembled WGS sequence"/>
</dbReference>
<dbReference type="AlphaFoldDB" id="A0A8H5B605"/>
<dbReference type="EMBL" id="JAACJK010000219">
    <property type="protein sequence ID" value="KAF5317193.1"/>
    <property type="molecule type" value="Genomic_DNA"/>
</dbReference>
<evidence type="ECO:0008006" key="3">
    <source>
        <dbReference type="Google" id="ProtNLM"/>
    </source>
</evidence>
<evidence type="ECO:0000313" key="1">
    <source>
        <dbReference type="EMBL" id="KAF5317193.1"/>
    </source>
</evidence>
<accession>A0A8H5B605</accession>
<name>A0A8H5B605_9AGAR</name>
<comment type="caution">
    <text evidence="1">The sequence shown here is derived from an EMBL/GenBank/DDBJ whole genome shotgun (WGS) entry which is preliminary data.</text>
</comment>
<proteinExistence type="predicted"/>
<sequence>METTCHANEGVLPPELNSEIAALCSGDSLRHLALVNKEFQAHAEKLLYARVVVQTYQGRVGAIETLATNATKAGYVTFLSLDFSGKRWPTDSPTVEKLLTAGPALTNLKDFRIRLRYDLRNHVDDLNDMLSDVPVSLLKSVKGRSLLTIGLEHETYLPYYNNVDLVPELLSLEQAQNFDIIFNQAFEGDAMSAVFTKAKRVTTAFVYMQDVPSREIFEAFIAAASRLFVNLRELELRLGRMDETLEEWRRIPVVWPNTLIEISLWSWSPGDPSSTRRWFSGSPAEFTNALSGNVRTKLNASQQTRGIRIFLGLQGFSF</sequence>
<evidence type="ECO:0000313" key="2">
    <source>
        <dbReference type="Proteomes" id="UP000541558"/>
    </source>
</evidence>
<gene>
    <name evidence="1" type="ORF">D9611_003628</name>
</gene>
<reference evidence="1 2" key="1">
    <citation type="journal article" date="2020" name="ISME J.">
        <title>Uncovering the hidden diversity of litter-decomposition mechanisms in mushroom-forming fungi.</title>
        <authorList>
            <person name="Floudas D."/>
            <person name="Bentzer J."/>
            <person name="Ahren D."/>
            <person name="Johansson T."/>
            <person name="Persson P."/>
            <person name="Tunlid A."/>
        </authorList>
    </citation>
    <scope>NUCLEOTIDE SEQUENCE [LARGE SCALE GENOMIC DNA]</scope>
    <source>
        <strain evidence="1 2">CBS 175.51</strain>
    </source>
</reference>
<organism evidence="1 2">
    <name type="scientific">Ephemerocybe angulata</name>
    <dbReference type="NCBI Taxonomy" id="980116"/>
    <lineage>
        <taxon>Eukaryota</taxon>
        <taxon>Fungi</taxon>
        <taxon>Dikarya</taxon>
        <taxon>Basidiomycota</taxon>
        <taxon>Agaricomycotina</taxon>
        <taxon>Agaricomycetes</taxon>
        <taxon>Agaricomycetidae</taxon>
        <taxon>Agaricales</taxon>
        <taxon>Agaricineae</taxon>
        <taxon>Psathyrellaceae</taxon>
        <taxon>Ephemerocybe</taxon>
    </lineage>
</organism>